<dbReference type="GO" id="GO:0006355">
    <property type="term" value="P:regulation of DNA-templated transcription"/>
    <property type="evidence" value="ECO:0007669"/>
    <property type="project" value="UniProtKB-ARBA"/>
</dbReference>
<feature type="domain" description="HTH asnC-type" evidence="4">
    <location>
        <begin position="4"/>
        <end position="65"/>
    </location>
</feature>
<dbReference type="PANTHER" id="PTHR30154">
    <property type="entry name" value="LEUCINE-RESPONSIVE REGULATORY PROTEIN"/>
    <property type="match status" value="1"/>
</dbReference>
<dbReference type="RefSeq" id="WP_133583673.1">
    <property type="nucleotide sequence ID" value="NZ_SNYV01000011.1"/>
</dbReference>
<sequence length="158" mass="18103">MEILDKLDIAILKILQQDNFTPQRDIGQQVGLSAAAVQRRMKRMKEEGIIQRNISVVNREKIGRPITLFVEVIMESEKAEYIDTTKAIFRATPEVQQCYYVTGDADFVLIIVVPSMHDYELLTRRIFFGNDNIKHFRTMVAMDLVKVGLDVSLDTILA</sequence>
<dbReference type="PRINTS" id="PR00033">
    <property type="entry name" value="HTHASNC"/>
</dbReference>
<keyword evidence="2" id="KW-0238">DNA-binding</keyword>
<dbReference type="Proteomes" id="UP000295292">
    <property type="component" value="Unassembled WGS sequence"/>
</dbReference>
<evidence type="ECO:0000259" key="4">
    <source>
        <dbReference type="PROSITE" id="PS50956"/>
    </source>
</evidence>
<keyword evidence="1" id="KW-0805">Transcription regulation</keyword>
<dbReference type="PANTHER" id="PTHR30154:SF34">
    <property type="entry name" value="TRANSCRIPTIONAL REGULATOR AZLB"/>
    <property type="match status" value="1"/>
</dbReference>
<protein>
    <submittedName>
        <fullName evidence="5">AsnC family transcriptional regulator</fullName>
    </submittedName>
</protein>
<dbReference type="GO" id="GO:0043200">
    <property type="term" value="P:response to amino acid"/>
    <property type="evidence" value="ECO:0007669"/>
    <property type="project" value="TreeGrafter"/>
</dbReference>
<comment type="caution">
    <text evidence="5">The sequence shown here is derived from an EMBL/GenBank/DDBJ whole genome shotgun (WGS) entry which is preliminary data.</text>
</comment>
<dbReference type="GO" id="GO:0005829">
    <property type="term" value="C:cytosol"/>
    <property type="evidence" value="ECO:0007669"/>
    <property type="project" value="TreeGrafter"/>
</dbReference>
<dbReference type="PROSITE" id="PS50956">
    <property type="entry name" value="HTH_ASNC_2"/>
    <property type="match status" value="1"/>
</dbReference>
<evidence type="ECO:0000313" key="6">
    <source>
        <dbReference type="Proteomes" id="UP000295292"/>
    </source>
</evidence>
<dbReference type="SUPFAM" id="SSF54909">
    <property type="entry name" value="Dimeric alpha+beta barrel"/>
    <property type="match status" value="1"/>
</dbReference>
<keyword evidence="3" id="KW-0804">Transcription</keyword>
<dbReference type="InterPro" id="IPR011008">
    <property type="entry name" value="Dimeric_a/b-barrel"/>
</dbReference>
<dbReference type="InterPro" id="IPR019888">
    <property type="entry name" value="Tscrpt_reg_AsnC-like"/>
</dbReference>
<evidence type="ECO:0000313" key="5">
    <source>
        <dbReference type="EMBL" id="TDQ79916.1"/>
    </source>
</evidence>
<dbReference type="GO" id="GO:0043565">
    <property type="term" value="F:sequence-specific DNA binding"/>
    <property type="evidence" value="ECO:0007669"/>
    <property type="project" value="InterPro"/>
</dbReference>
<dbReference type="EMBL" id="SNYV01000011">
    <property type="protein sequence ID" value="TDQ79916.1"/>
    <property type="molecule type" value="Genomic_DNA"/>
</dbReference>
<dbReference type="InterPro" id="IPR000485">
    <property type="entry name" value="AsnC-type_HTH_dom"/>
</dbReference>
<organism evidence="5 6">
    <name type="scientific">Sphingobacterium yanglingense</name>
    <dbReference type="NCBI Taxonomy" id="1437280"/>
    <lineage>
        <taxon>Bacteria</taxon>
        <taxon>Pseudomonadati</taxon>
        <taxon>Bacteroidota</taxon>
        <taxon>Sphingobacteriia</taxon>
        <taxon>Sphingobacteriales</taxon>
        <taxon>Sphingobacteriaceae</taxon>
        <taxon>Sphingobacterium</taxon>
    </lineage>
</organism>
<dbReference type="SMART" id="SM00344">
    <property type="entry name" value="HTH_ASNC"/>
    <property type="match status" value="1"/>
</dbReference>
<dbReference type="OrthoDB" id="9800326at2"/>
<keyword evidence="6" id="KW-1185">Reference proteome</keyword>
<dbReference type="SUPFAM" id="SSF46785">
    <property type="entry name" value="Winged helix' DNA-binding domain"/>
    <property type="match status" value="1"/>
</dbReference>
<dbReference type="Gene3D" id="1.10.10.10">
    <property type="entry name" value="Winged helix-like DNA-binding domain superfamily/Winged helix DNA-binding domain"/>
    <property type="match status" value="1"/>
</dbReference>
<proteinExistence type="predicted"/>
<evidence type="ECO:0000256" key="1">
    <source>
        <dbReference type="ARBA" id="ARBA00023015"/>
    </source>
</evidence>
<dbReference type="Pfam" id="PF01037">
    <property type="entry name" value="AsnC_trans_reg"/>
    <property type="match status" value="1"/>
</dbReference>
<gene>
    <name evidence="5" type="ORF">CLV99_1370</name>
</gene>
<dbReference type="Gene3D" id="3.30.70.920">
    <property type="match status" value="1"/>
</dbReference>
<dbReference type="InterPro" id="IPR019887">
    <property type="entry name" value="Tscrpt_reg_AsnC/Lrp_C"/>
</dbReference>
<reference evidence="5 6" key="1">
    <citation type="submission" date="2019-03" db="EMBL/GenBank/DDBJ databases">
        <title>Genomic Encyclopedia of Archaeal and Bacterial Type Strains, Phase II (KMG-II): from individual species to whole genera.</title>
        <authorList>
            <person name="Goeker M."/>
        </authorList>
    </citation>
    <scope>NUCLEOTIDE SEQUENCE [LARGE SCALE GENOMIC DNA]</scope>
    <source>
        <strain evidence="5 6">DSM 28353</strain>
    </source>
</reference>
<dbReference type="Pfam" id="PF13412">
    <property type="entry name" value="HTH_24"/>
    <property type="match status" value="1"/>
</dbReference>
<dbReference type="InterPro" id="IPR036388">
    <property type="entry name" value="WH-like_DNA-bd_sf"/>
</dbReference>
<accession>A0A4R6WT43</accession>
<evidence type="ECO:0000256" key="3">
    <source>
        <dbReference type="ARBA" id="ARBA00023163"/>
    </source>
</evidence>
<dbReference type="CDD" id="cd00090">
    <property type="entry name" value="HTH_ARSR"/>
    <property type="match status" value="1"/>
</dbReference>
<dbReference type="InterPro" id="IPR036390">
    <property type="entry name" value="WH_DNA-bd_sf"/>
</dbReference>
<dbReference type="InterPro" id="IPR011991">
    <property type="entry name" value="ArsR-like_HTH"/>
</dbReference>
<evidence type="ECO:0000256" key="2">
    <source>
        <dbReference type="ARBA" id="ARBA00023125"/>
    </source>
</evidence>
<name>A0A4R6WT43_9SPHI</name>
<dbReference type="AlphaFoldDB" id="A0A4R6WT43"/>